<accession>A0A7W3N0W5</accession>
<dbReference type="GO" id="GO:0004165">
    <property type="term" value="F:delta(3)-delta(2)-enoyl-CoA isomerase activity"/>
    <property type="evidence" value="ECO:0007669"/>
    <property type="project" value="UniProtKB-ARBA"/>
</dbReference>
<keyword evidence="2" id="KW-0576">Peroxisome</keyword>
<evidence type="ECO:0000256" key="3">
    <source>
        <dbReference type="ARBA" id="ARBA00023235"/>
    </source>
</evidence>
<dbReference type="InterPro" id="IPR029045">
    <property type="entry name" value="ClpP/crotonase-like_dom_sf"/>
</dbReference>
<dbReference type="EMBL" id="JACJII010000001">
    <property type="protein sequence ID" value="MBA9005434.1"/>
    <property type="molecule type" value="Genomic_DNA"/>
</dbReference>
<organism evidence="4 5">
    <name type="scientific">Thermomonospora cellulosilytica</name>
    <dbReference type="NCBI Taxonomy" id="1411118"/>
    <lineage>
        <taxon>Bacteria</taxon>
        <taxon>Bacillati</taxon>
        <taxon>Actinomycetota</taxon>
        <taxon>Actinomycetes</taxon>
        <taxon>Streptosporangiales</taxon>
        <taxon>Thermomonosporaceae</taxon>
        <taxon>Thermomonospora</taxon>
    </lineage>
</organism>
<sequence>MATDVLRAEDRERVRTLTFHRPEAANAFNEALYLAVADALERAADDDGVSVVLLTGSGRTFTAGTDLREMADLARAHASGETAGDAGKGFTTLMDALVGFPKPLMAAVNGAGVGLGLTMLAHCDLVLLAEDARLLAPFTTMGVAPEAASSYLLPQRMGRQRAALALLTGRWITADEAVAAGLALRTCPPDALLEAAHELAREIAAKPLPSLLATKRLMGDAHRDAVRQAMEREAAAFAELLRNAAAADNVLARLD</sequence>
<keyword evidence="5" id="KW-1185">Reference proteome</keyword>
<dbReference type="InterPro" id="IPR001753">
    <property type="entry name" value="Enoyl-CoA_hydra/iso"/>
</dbReference>
<evidence type="ECO:0000256" key="1">
    <source>
        <dbReference type="ARBA" id="ARBA00004275"/>
    </source>
</evidence>
<evidence type="ECO:0000313" key="5">
    <source>
        <dbReference type="Proteomes" id="UP000539313"/>
    </source>
</evidence>
<dbReference type="PANTHER" id="PTHR43684:SF1">
    <property type="entry name" value="ENOYL-COA DELTA ISOMERASE 2"/>
    <property type="match status" value="1"/>
</dbReference>
<dbReference type="Pfam" id="PF00378">
    <property type="entry name" value="ECH_1"/>
    <property type="match status" value="1"/>
</dbReference>
<dbReference type="InterPro" id="IPR051053">
    <property type="entry name" value="ECH/Chromodomain_protein"/>
</dbReference>
<gene>
    <name evidence="4" type="ORF">HNR21_004316</name>
</gene>
<dbReference type="CDD" id="cd06558">
    <property type="entry name" value="crotonase-like"/>
    <property type="match status" value="1"/>
</dbReference>
<evidence type="ECO:0000256" key="2">
    <source>
        <dbReference type="ARBA" id="ARBA00023140"/>
    </source>
</evidence>
<dbReference type="Proteomes" id="UP000539313">
    <property type="component" value="Unassembled WGS sequence"/>
</dbReference>
<comment type="caution">
    <text evidence="4">The sequence shown here is derived from an EMBL/GenBank/DDBJ whole genome shotgun (WGS) entry which is preliminary data.</text>
</comment>
<keyword evidence="3" id="KW-0413">Isomerase</keyword>
<name>A0A7W3N0W5_9ACTN</name>
<dbReference type="SUPFAM" id="SSF52096">
    <property type="entry name" value="ClpP/crotonase"/>
    <property type="match status" value="1"/>
</dbReference>
<evidence type="ECO:0000313" key="4">
    <source>
        <dbReference type="EMBL" id="MBA9005434.1"/>
    </source>
</evidence>
<dbReference type="Gene3D" id="3.90.226.10">
    <property type="entry name" value="2-enoyl-CoA Hydratase, Chain A, domain 1"/>
    <property type="match status" value="1"/>
</dbReference>
<dbReference type="AlphaFoldDB" id="A0A7W3N0W5"/>
<dbReference type="PANTHER" id="PTHR43684">
    <property type="match status" value="1"/>
</dbReference>
<protein>
    <submittedName>
        <fullName evidence="4">Enoyl-CoA hydratase/carnithine racemase</fullName>
    </submittedName>
</protein>
<comment type="subcellular location">
    <subcellularLocation>
        <location evidence="1">Peroxisome</location>
    </subcellularLocation>
</comment>
<reference evidence="4 5" key="1">
    <citation type="submission" date="2020-08" db="EMBL/GenBank/DDBJ databases">
        <title>Sequencing the genomes of 1000 actinobacteria strains.</title>
        <authorList>
            <person name="Klenk H.-P."/>
        </authorList>
    </citation>
    <scope>NUCLEOTIDE SEQUENCE [LARGE SCALE GENOMIC DNA]</scope>
    <source>
        <strain evidence="4 5">DSM 45823</strain>
    </source>
</reference>
<dbReference type="RefSeq" id="WP_182706630.1">
    <property type="nucleotide sequence ID" value="NZ_JACJII010000001.1"/>
</dbReference>
<proteinExistence type="predicted"/>